<keyword evidence="3" id="KW-0329">Glyoxylate bypass</keyword>
<feature type="domain" description="Malate synthase C-terminal" evidence="9">
    <location>
        <begin position="421"/>
        <end position="541"/>
    </location>
</feature>
<comment type="caution">
    <text evidence="10">The sequence shown here is derived from an EMBL/GenBank/DDBJ whole genome shotgun (WGS) entry which is preliminary data.</text>
</comment>
<evidence type="ECO:0000256" key="2">
    <source>
        <dbReference type="ARBA" id="ARBA00012636"/>
    </source>
</evidence>
<dbReference type="InterPro" id="IPR048356">
    <property type="entry name" value="MS_N"/>
</dbReference>
<proteinExistence type="inferred from homology"/>
<evidence type="ECO:0000259" key="8">
    <source>
        <dbReference type="Pfam" id="PF20656"/>
    </source>
</evidence>
<dbReference type="InterPro" id="IPR044856">
    <property type="entry name" value="Malate_synth_C_sf"/>
</dbReference>
<dbReference type="PANTHER" id="PTHR42902">
    <property type="entry name" value="MALATE SYNTHASE"/>
    <property type="match status" value="1"/>
</dbReference>
<dbReference type="InterPro" id="IPR048355">
    <property type="entry name" value="MS_C"/>
</dbReference>
<evidence type="ECO:0000256" key="4">
    <source>
        <dbReference type="ARBA" id="ARBA00022532"/>
    </source>
</evidence>
<evidence type="ECO:0000313" key="10">
    <source>
        <dbReference type="EMBL" id="GMI26678.1"/>
    </source>
</evidence>
<evidence type="ECO:0000259" key="7">
    <source>
        <dbReference type="Pfam" id="PF01274"/>
    </source>
</evidence>
<reference evidence="10 11" key="1">
    <citation type="journal article" date="2023" name="Commun. Biol.">
        <title>Genome analysis of Parmales, the sister group of diatoms, reveals the evolutionary specialization of diatoms from phago-mixotrophs to photoautotrophs.</title>
        <authorList>
            <person name="Ban H."/>
            <person name="Sato S."/>
            <person name="Yoshikawa S."/>
            <person name="Yamada K."/>
            <person name="Nakamura Y."/>
            <person name="Ichinomiya M."/>
            <person name="Sato N."/>
            <person name="Blanc-Mathieu R."/>
            <person name="Endo H."/>
            <person name="Kuwata A."/>
            <person name="Ogata H."/>
        </authorList>
    </citation>
    <scope>NUCLEOTIDE SEQUENCE [LARGE SCALE GENOMIC DNA]</scope>
</reference>
<dbReference type="InterPro" id="IPR006252">
    <property type="entry name" value="Malate_synthA"/>
</dbReference>
<dbReference type="EC" id="2.3.3.9" evidence="2"/>
<keyword evidence="4" id="KW-0816">Tricarboxylic acid cycle</keyword>
<dbReference type="Pfam" id="PF20659">
    <property type="entry name" value="MS_C"/>
    <property type="match status" value="1"/>
</dbReference>
<accession>A0ABQ6MIT0</accession>
<dbReference type="Gene3D" id="1.20.1220.12">
    <property type="entry name" value="Malate synthase, domain III"/>
    <property type="match status" value="1"/>
</dbReference>
<organism evidence="10 11">
    <name type="scientific">Tetraparma gracilis</name>
    <dbReference type="NCBI Taxonomy" id="2962635"/>
    <lineage>
        <taxon>Eukaryota</taxon>
        <taxon>Sar</taxon>
        <taxon>Stramenopiles</taxon>
        <taxon>Ochrophyta</taxon>
        <taxon>Bolidophyceae</taxon>
        <taxon>Parmales</taxon>
        <taxon>Triparmaceae</taxon>
        <taxon>Tetraparma</taxon>
    </lineage>
</organism>
<dbReference type="Gene3D" id="3.20.20.360">
    <property type="entry name" value="Malate synthase, domain 3"/>
    <property type="match status" value="1"/>
</dbReference>
<comment type="catalytic activity">
    <reaction evidence="6">
        <text>glyoxylate + acetyl-CoA + H2O = (S)-malate + CoA + H(+)</text>
        <dbReference type="Rhea" id="RHEA:18181"/>
        <dbReference type="ChEBI" id="CHEBI:15377"/>
        <dbReference type="ChEBI" id="CHEBI:15378"/>
        <dbReference type="ChEBI" id="CHEBI:15589"/>
        <dbReference type="ChEBI" id="CHEBI:36655"/>
        <dbReference type="ChEBI" id="CHEBI:57287"/>
        <dbReference type="ChEBI" id="CHEBI:57288"/>
        <dbReference type="EC" id="2.3.3.9"/>
    </reaction>
</comment>
<gene>
    <name evidence="10" type="ORF">TeGR_g669</name>
</gene>
<dbReference type="Proteomes" id="UP001165060">
    <property type="component" value="Unassembled WGS sequence"/>
</dbReference>
<dbReference type="InterPro" id="IPR011076">
    <property type="entry name" value="Malate_synth_sf"/>
</dbReference>
<dbReference type="PIRSF" id="PIRSF001363">
    <property type="entry name" value="Malate_synth"/>
    <property type="match status" value="1"/>
</dbReference>
<name>A0ABQ6MIT0_9STRA</name>
<dbReference type="SUPFAM" id="SSF51645">
    <property type="entry name" value="Malate synthase G"/>
    <property type="match status" value="1"/>
</dbReference>
<dbReference type="InterPro" id="IPR046363">
    <property type="entry name" value="MS_N_TIM-barrel_dom"/>
</dbReference>
<evidence type="ECO:0000256" key="6">
    <source>
        <dbReference type="ARBA" id="ARBA00047918"/>
    </source>
</evidence>
<keyword evidence="5" id="KW-0808">Transferase</keyword>
<dbReference type="PANTHER" id="PTHR42902:SF1">
    <property type="entry name" value="MALATE SYNTHASE 1-RELATED"/>
    <property type="match status" value="1"/>
</dbReference>
<dbReference type="Pfam" id="PF01274">
    <property type="entry name" value="MS_TIM-barrel"/>
    <property type="match status" value="1"/>
</dbReference>
<dbReference type="NCBIfam" id="TIGR01344">
    <property type="entry name" value="malate_syn_A"/>
    <property type="match status" value="1"/>
</dbReference>
<dbReference type="EMBL" id="BRYB01001477">
    <property type="protein sequence ID" value="GMI26678.1"/>
    <property type="molecule type" value="Genomic_DNA"/>
</dbReference>
<feature type="domain" description="Malate synthase TIM barrel" evidence="7">
    <location>
        <begin position="166"/>
        <end position="411"/>
    </location>
</feature>
<evidence type="ECO:0000259" key="9">
    <source>
        <dbReference type="Pfam" id="PF20659"/>
    </source>
</evidence>
<evidence type="ECO:0000313" key="11">
    <source>
        <dbReference type="Proteomes" id="UP001165060"/>
    </source>
</evidence>
<protein>
    <recommendedName>
        <fullName evidence="2">malate synthase</fullName>
        <ecNumber evidence="2">2.3.3.9</ecNumber>
    </recommendedName>
</protein>
<evidence type="ECO:0000256" key="1">
    <source>
        <dbReference type="ARBA" id="ARBA00006394"/>
    </source>
</evidence>
<dbReference type="CDD" id="cd00727">
    <property type="entry name" value="malate_synt_A"/>
    <property type="match status" value="1"/>
</dbReference>
<dbReference type="InterPro" id="IPR001465">
    <property type="entry name" value="Malate_synthase_TIM"/>
</dbReference>
<sequence>MQSYNPRVRVEVHAPICSAASEILTPSALRFLGFLSTTFSERRRAILQARTARQARFDGGDLPDFPHETKASVRDNKAWMCAPPPADLQDRRVEITGPVDRKMVINGINSGACTYMADFEDSSSPTWSVLTEGQRNLRDAVRGTISYTNPVNGKVYAPRKDGKLATLLVRPRGWHLDEAHVTVNGTVMSGSLFDFGLYFFHNVHAQIAKGSSTYFYLPKLEGYLEARLWNDVFVAAQNYMGVPVGTIRATMLLETITAAFEMEEMLYEIRDHSIGLNCGRWDYPFSYIKKLKCHPDRIAPDRAFLTMETPFMDAYCKKVIHVCHKRGTFAMGGMSATIPIKNDKAKHEAAMKDVVKDKLREVNAGHDGTWVAHPALVKMARDIFDQHMTTPNQIHRVPTEGANITQAQLLELPVVAPGTAITSTGLAHGVAIVLAYSEAWLRGNGCIPLNHKMEDAATAEISRAQIWQWRRHGCSTLDDSQPITDARIQKLVKAEVEKRRASLSEDQKKGAKWMLAGKLVADMLTGDKLDEFLTSICYPHILTTAFEGTTVPEISASKL</sequence>
<comment type="similarity">
    <text evidence="1">Belongs to the malate synthase family.</text>
</comment>
<dbReference type="Pfam" id="PF20656">
    <property type="entry name" value="MS_N"/>
    <property type="match status" value="1"/>
</dbReference>
<evidence type="ECO:0000256" key="3">
    <source>
        <dbReference type="ARBA" id="ARBA00022435"/>
    </source>
</evidence>
<evidence type="ECO:0000256" key="5">
    <source>
        <dbReference type="ARBA" id="ARBA00022679"/>
    </source>
</evidence>
<keyword evidence="11" id="KW-1185">Reference proteome</keyword>
<feature type="domain" description="Malate synthase N-terminal" evidence="8">
    <location>
        <begin position="10"/>
        <end position="70"/>
    </location>
</feature>